<evidence type="ECO:0000313" key="2">
    <source>
        <dbReference type="Proteomes" id="UP000789702"/>
    </source>
</evidence>
<comment type="caution">
    <text evidence="1">The sequence shown here is derived from an EMBL/GenBank/DDBJ whole genome shotgun (WGS) entry which is preliminary data.</text>
</comment>
<organism evidence="1 2">
    <name type="scientific">Dentiscutata heterogama</name>
    <dbReference type="NCBI Taxonomy" id="1316150"/>
    <lineage>
        <taxon>Eukaryota</taxon>
        <taxon>Fungi</taxon>
        <taxon>Fungi incertae sedis</taxon>
        <taxon>Mucoromycota</taxon>
        <taxon>Glomeromycotina</taxon>
        <taxon>Glomeromycetes</taxon>
        <taxon>Diversisporales</taxon>
        <taxon>Gigasporaceae</taxon>
        <taxon>Dentiscutata</taxon>
    </lineage>
</organism>
<gene>
    <name evidence="1" type="ORF">DHETER_LOCUS11080</name>
</gene>
<dbReference type="EMBL" id="CAJVPU010023248">
    <property type="protein sequence ID" value="CAG8687568.1"/>
    <property type="molecule type" value="Genomic_DNA"/>
</dbReference>
<accession>A0ACA9P1I5</accession>
<sequence length="187" mass="21676">MCIRPCKDDKYWCTRCSERKPKIIFKKFNGEDERIVDIQYIADGGFSSVCTAKWLDGYPREQIGLRSRKGLVTVALKIFKDGYVGLSADEPPFNNIQHDALLILSICGRYHPDIINNTRHTCPYLESVEMVKAMIQEKCIASTPKRNLTKKHSNTAYARKFISIIINNENSDIKYIYYSRRFSICEF</sequence>
<name>A0ACA9P1I5_9GLOM</name>
<proteinExistence type="predicted"/>
<evidence type="ECO:0000313" key="1">
    <source>
        <dbReference type="EMBL" id="CAG8687568.1"/>
    </source>
</evidence>
<dbReference type="Proteomes" id="UP000789702">
    <property type="component" value="Unassembled WGS sequence"/>
</dbReference>
<feature type="non-terminal residue" evidence="1">
    <location>
        <position position="187"/>
    </location>
</feature>
<keyword evidence="2" id="KW-1185">Reference proteome</keyword>
<reference evidence="1" key="1">
    <citation type="submission" date="2021-06" db="EMBL/GenBank/DDBJ databases">
        <authorList>
            <person name="Kallberg Y."/>
            <person name="Tangrot J."/>
            <person name="Rosling A."/>
        </authorList>
    </citation>
    <scope>NUCLEOTIDE SEQUENCE</scope>
    <source>
        <strain evidence="1">IL203A</strain>
    </source>
</reference>
<protein>
    <submittedName>
        <fullName evidence="1">7009_t:CDS:1</fullName>
    </submittedName>
</protein>